<feature type="transmembrane region" description="Helical" evidence="8">
    <location>
        <begin position="203"/>
        <end position="228"/>
    </location>
</feature>
<dbReference type="GO" id="GO:0005886">
    <property type="term" value="C:plasma membrane"/>
    <property type="evidence" value="ECO:0007669"/>
    <property type="project" value="UniProtKB-SubCell"/>
</dbReference>
<keyword evidence="5 8" id="KW-0812">Transmembrane</keyword>
<feature type="transmembrane region" description="Helical" evidence="8">
    <location>
        <begin position="307"/>
        <end position="337"/>
    </location>
</feature>
<keyword evidence="3" id="KW-0813">Transport</keyword>
<keyword evidence="7 8" id="KW-0472">Membrane</keyword>
<keyword evidence="4" id="KW-1003">Cell membrane</keyword>
<feature type="transmembrane region" description="Helical" evidence="8">
    <location>
        <begin position="29"/>
        <end position="46"/>
    </location>
</feature>
<feature type="transmembrane region" description="Helical" evidence="8">
    <location>
        <begin position="145"/>
        <end position="170"/>
    </location>
</feature>
<evidence type="ECO:0000256" key="6">
    <source>
        <dbReference type="ARBA" id="ARBA00022989"/>
    </source>
</evidence>
<evidence type="ECO:0000256" key="8">
    <source>
        <dbReference type="SAM" id="Phobius"/>
    </source>
</evidence>
<evidence type="ECO:0000256" key="2">
    <source>
        <dbReference type="ARBA" id="ARBA00009773"/>
    </source>
</evidence>
<keyword evidence="6 8" id="KW-1133">Transmembrane helix</keyword>
<dbReference type="AlphaFoldDB" id="A0A418WAB2"/>
<dbReference type="GO" id="GO:0055085">
    <property type="term" value="P:transmembrane transport"/>
    <property type="evidence" value="ECO:0007669"/>
    <property type="project" value="TreeGrafter"/>
</dbReference>
<name>A0A418WAB2_9PROT</name>
<dbReference type="RefSeq" id="WP_119777573.1">
    <property type="nucleotide sequence ID" value="NZ_QYUK01000011.1"/>
</dbReference>
<comment type="caution">
    <text evidence="9">The sequence shown here is derived from an EMBL/GenBank/DDBJ whole genome shotgun (WGS) entry which is preliminary data.</text>
</comment>
<dbReference type="Proteomes" id="UP000284605">
    <property type="component" value="Unassembled WGS sequence"/>
</dbReference>
<protein>
    <submittedName>
        <fullName evidence="9">AI-2E family transporter</fullName>
    </submittedName>
</protein>
<organism evidence="9 10">
    <name type="scientific">Oleomonas cavernae</name>
    <dbReference type="NCBI Taxonomy" id="2320859"/>
    <lineage>
        <taxon>Bacteria</taxon>
        <taxon>Pseudomonadati</taxon>
        <taxon>Pseudomonadota</taxon>
        <taxon>Alphaproteobacteria</taxon>
        <taxon>Acetobacterales</taxon>
        <taxon>Acetobacteraceae</taxon>
        <taxon>Oleomonas</taxon>
    </lineage>
</organism>
<reference evidence="9 10" key="1">
    <citation type="submission" date="2018-09" db="EMBL/GenBank/DDBJ databases">
        <authorList>
            <person name="Zhu H."/>
        </authorList>
    </citation>
    <scope>NUCLEOTIDE SEQUENCE [LARGE SCALE GENOMIC DNA]</scope>
    <source>
        <strain evidence="9 10">K1W22B-8</strain>
    </source>
</reference>
<dbReference type="EMBL" id="QYUK01000011">
    <property type="protein sequence ID" value="RJF86929.1"/>
    <property type="molecule type" value="Genomic_DNA"/>
</dbReference>
<proteinExistence type="inferred from homology"/>
<evidence type="ECO:0000313" key="9">
    <source>
        <dbReference type="EMBL" id="RJF86929.1"/>
    </source>
</evidence>
<evidence type="ECO:0000256" key="5">
    <source>
        <dbReference type="ARBA" id="ARBA00022692"/>
    </source>
</evidence>
<evidence type="ECO:0000313" key="10">
    <source>
        <dbReference type="Proteomes" id="UP000284605"/>
    </source>
</evidence>
<feature type="transmembrane region" description="Helical" evidence="8">
    <location>
        <begin position="234"/>
        <end position="261"/>
    </location>
</feature>
<dbReference type="InterPro" id="IPR002549">
    <property type="entry name" value="AI-2E-like"/>
</dbReference>
<keyword evidence="10" id="KW-1185">Reference proteome</keyword>
<evidence type="ECO:0000256" key="4">
    <source>
        <dbReference type="ARBA" id="ARBA00022475"/>
    </source>
</evidence>
<dbReference type="PANTHER" id="PTHR21716:SF53">
    <property type="entry name" value="PERMEASE PERM-RELATED"/>
    <property type="match status" value="1"/>
</dbReference>
<sequence>MMTARKQLLFWLVAVALFAITLWALSSVLLPFVVGMAIAYLLDPVVDRLERWGIGRTLGTALIMFTSVVFALIAFVALFPLLRDQVVAFGQALPDLIAKAQEVGQQLINDVMAELTRQQRTAVSSSLSEVGKSAAAMVGDVLGKLWAGGLIVVDFLSIMLITPVVVFYLLRDWEKLIAAVDSWLPRQHVQTIREQARLIDQALAGFVRGQVGVCLISGTLYALGWTIAGLNFALIIGLFAGFLAFIPYVGGLFGLSVALIVGAGQFGLDWTQLGIIFAIYLVVQGAEGTFVQPYLVGRSVGLHDLWIIFALLAGGALFGFLGVLVAVPAAAAVGVLVRFALHNYLRSSLYTGEPAPAEVDGE</sequence>
<comment type="subcellular location">
    <subcellularLocation>
        <location evidence="1">Cell membrane</location>
        <topology evidence="1">Multi-pass membrane protein</topology>
    </subcellularLocation>
</comment>
<gene>
    <name evidence="9" type="ORF">D3874_07780</name>
</gene>
<dbReference type="Pfam" id="PF01594">
    <property type="entry name" value="AI-2E_transport"/>
    <property type="match status" value="1"/>
</dbReference>
<evidence type="ECO:0000256" key="1">
    <source>
        <dbReference type="ARBA" id="ARBA00004651"/>
    </source>
</evidence>
<evidence type="ECO:0000256" key="7">
    <source>
        <dbReference type="ARBA" id="ARBA00023136"/>
    </source>
</evidence>
<feature type="transmembrane region" description="Helical" evidence="8">
    <location>
        <begin position="58"/>
        <end position="82"/>
    </location>
</feature>
<feature type="transmembrane region" description="Helical" evidence="8">
    <location>
        <begin position="273"/>
        <end position="295"/>
    </location>
</feature>
<dbReference type="PANTHER" id="PTHR21716">
    <property type="entry name" value="TRANSMEMBRANE PROTEIN"/>
    <property type="match status" value="1"/>
</dbReference>
<dbReference type="OrthoDB" id="5792512at2"/>
<comment type="similarity">
    <text evidence="2">Belongs to the autoinducer-2 exporter (AI-2E) (TC 2.A.86) family.</text>
</comment>
<accession>A0A418WAB2</accession>
<evidence type="ECO:0000256" key="3">
    <source>
        <dbReference type="ARBA" id="ARBA00022448"/>
    </source>
</evidence>